<comment type="caution">
    <text evidence="1">The sequence shown here is derived from an EMBL/GenBank/DDBJ whole genome shotgun (WGS) entry which is preliminary data.</text>
</comment>
<evidence type="ECO:0000313" key="1">
    <source>
        <dbReference type="EMBL" id="MEQ2242278.1"/>
    </source>
</evidence>
<protein>
    <submittedName>
        <fullName evidence="1">Uncharacterized protein</fullName>
    </submittedName>
</protein>
<dbReference type="EMBL" id="JAHRIQ010063982">
    <property type="protein sequence ID" value="MEQ2242278.1"/>
    <property type="molecule type" value="Genomic_DNA"/>
</dbReference>
<dbReference type="Proteomes" id="UP001482620">
    <property type="component" value="Unassembled WGS sequence"/>
</dbReference>
<organism evidence="1 2">
    <name type="scientific">Ilyodon furcidens</name>
    <name type="common">goldbreast splitfin</name>
    <dbReference type="NCBI Taxonomy" id="33524"/>
    <lineage>
        <taxon>Eukaryota</taxon>
        <taxon>Metazoa</taxon>
        <taxon>Chordata</taxon>
        <taxon>Craniata</taxon>
        <taxon>Vertebrata</taxon>
        <taxon>Euteleostomi</taxon>
        <taxon>Actinopterygii</taxon>
        <taxon>Neopterygii</taxon>
        <taxon>Teleostei</taxon>
        <taxon>Neoteleostei</taxon>
        <taxon>Acanthomorphata</taxon>
        <taxon>Ovalentaria</taxon>
        <taxon>Atherinomorphae</taxon>
        <taxon>Cyprinodontiformes</taxon>
        <taxon>Goodeidae</taxon>
        <taxon>Ilyodon</taxon>
    </lineage>
</organism>
<name>A0ABV0UDR2_9TELE</name>
<reference evidence="1 2" key="1">
    <citation type="submission" date="2021-06" db="EMBL/GenBank/DDBJ databases">
        <authorList>
            <person name="Palmer J.M."/>
        </authorList>
    </citation>
    <scope>NUCLEOTIDE SEQUENCE [LARGE SCALE GENOMIC DNA]</scope>
    <source>
        <strain evidence="2">if_2019</strain>
        <tissue evidence="1">Muscle</tissue>
    </source>
</reference>
<sequence length="78" mass="9385">MQMCTFVYWNSNPKGYVNPNSNNIPQGRRQHISLIRDKSTQRADTTRYNPLELMSLEETHWDCFEFSLWINLNLLMKF</sequence>
<evidence type="ECO:0000313" key="2">
    <source>
        <dbReference type="Proteomes" id="UP001482620"/>
    </source>
</evidence>
<keyword evidence="2" id="KW-1185">Reference proteome</keyword>
<proteinExistence type="predicted"/>
<gene>
    <name evidence="1" type="ORF">ILYODFUR_034151</name>
</gene>
<accession>A0ABV0UDR2</accession>